<feature type="domain" description="CCT" evidence="4">
    <location>
        <begin position="473"/>
        <end position="515"/>
    </location>
</feature>
<dbReference type="PANTHER" id="PTHR31319">
    <property type="entry name" value="ZINC FINGER PROTEIN CONSTANS-LIKE 4"/>
    <property type="match status" value="1"/>
</dbReference>
<feature type="compositionally biased region" description="Low complexity" evidence="3">
    <location>
        <begin position="91"/>
        <end position="106"/>
    </location>
</feature>
<evidence type="ECO:0000313" key="5">
    <source>
        <dbReference type="EMBL" id="GAX10179.1"/>
    </source>
</evidence>
<dbReference type="PANTHER" id="PTHR31319:SF77">
    <property type="entry name" value="ZINC FINGER PROTEIN CONSTANS-LIKE 4"/>
    <property type="match status" value="1"/>
</dbReference>
<evidence type="ECO:0000256" key="2">
    <source>
        <dbReference type="ARBA" id="ARBA00023242"/>
    </source>
</evidence>
<dbReference type="InterPro" id="IPR010402">
    <property type="entry name" value="CCT_domain"/>
</dbReference>
<dbReference type="AlphaFoldDB" id="A0A1Z5J8A1"/>
<keyword evidence="2" id="KW-0539">Nucleus</keyword>
<evidence type="ECO:0000313" key="6">
    <source>
        <dbReference type="Proteomes" id="UP000198406"/>
    </source>
</evidence>
<dbReference type="InParanoid" id="A0A1Z5J8A1"/>
<feature type="compositionally biased region" description="Basic and acidic residues" evidence="3">
    <location>
        <begin position="1"/>
        <end position="11"/>
    </location>
</feature>
<comment type="subcellular location">
    <subcellularLocation>
        <location evidence="1">Nucleus</location>
    </subcellularLocation>
</comment>
<dbReference type="Pfam" id="PF06203">
    <property type="entry name" value="CCT"/>
    <property type="match status" value="1"/>
</dbReference>
<protein>
    <recommendedName>
        <fullName evidence="4">CCT domain-containing protein</fullName>
    </recommendedName>
</protein>
<dbReference type="InterPro" id="IPR045281">
    <property type="entry name" value="CONSTANS-like"/>
</dbReference>
<dbReference type="PROSITE" id="PS51017">
    <property type="entry name" value="CCT"/>
    <property type="match status" value="1"/>
</dbReference>
<keyword evidence="6" id="KW-1185">Reference proteome</keyword>
<accession>A0A1Z5J8A1</accession>
<dbReference type="Proteomes" id="UP000198406">
    <property type="component" value="Unassembled WGS sequence"/>
</dbReference>
<dbReference type="GO" id="GO:0005634">
    <property type="term" value="C:nucleus"/>
    <property type="evidence" value="ECO:0007669"/>
    <property type="project" value="UniProtKB-SubCell"/>
</dbReference>
<feature type="compositionally biased region" description="Basic and acidic residues" evidence="3">
    <location>
        <begin position="400"/>
        <end position="431"/>
    </location>
</feature>
<proteinExistence type="predicted"/>
<feature type="compositionally biased region" description="Polar residues" evidence="3">
    <location>
        <begin position="339"/>
        <end position="357"/>
    </location>
</feature>
<feature type="region of interest" description="Disordered" evidence="3">
    <location>
        <begin position="86"/>
        <end position="106"/>
    </location>
</feature>
<evidence type="ECO:0000256" key="3">
    <source>
        <dbReference type="SAM" id="MobiDB-lite"/>
    </source>
</evidence>
<organism evidence="5 6">
    <name type="scientific">Fistulifera solaris</name>
    <name type="common">Oleaginous diatom</name>
    <dbReference type="NCBI Taxonomy" id="1519565"/>
    <lineage>
        <taxon>Eukaryota</taxon>
        <taxon>Sar</taxon>
        <taxon>Stramenopiles</taxon>
        <taxon>Ochrophyta</taxon>
        <taxon>Bacillariophyta</taxon>
        <taxon>Bacillariophyceae</taxon>
        <taxon>Bacillariophycidae</taxon>
        <taxon>Naviculales</taxon>
        <taxon>Naviculaceae</taxon>
        <taxon>Fistulifera</taxon>
    </lineage>
</organism>
<reference evidence="5 6" key="1">
    <citation type="journal article" date="2015" name="Plant Cell">
        <title>Oil accumulation by the oleaginous diatom Fistulifera solaris as revealed by the genome and transcriptome.</title>
        <authorList>
            <person name="Tanaka T."/>
            <person name="Maeda Y."/>
            <person name="Veluchamy A."/>
            <person name="Tanaka M."/>
            <person name="Abida H."/>
            <person name="Marechal E."/>
            <person name="Bowler C."/>
            <person name="Muto M."/>
            <person name="Sunaga Y."/>
            <person name="Tanaka M."/>
            <person name="Yoshino T."/>
            <person name="Taniguchi T."/>
            <person name="Fukuda Y."/>
            <person name="Nemoto M."/>
            <person name="Matsumoto M."/>
            <person name="Wong P.S."/>
            <person name="Aburatani S."/>
            <person name="Fujibuchi W."/>
        </authorList>
    </citation>
    <scope>NUCLEOTIDE SEQUENCE [LARGE SCALE GENOMIC DNA]</scope>
    <source>
        <strain evidence="5 6">JPCC DA0580</strain>
    </source>
</reference>
<feature type="region of interest" description="Disordered" evidence="3">
    <location>
        <begin position="339"/>
        <end position="360"/>
    </location>
</feature>
<evidence type="ECO:0000259" key="4">
    <source>
        <dbReference type="PROSITE" id="PS51017"/>
    </source>
</evidence>
<comment type="caution">
    <text evidence="5">The sequence shown here is derived from an EMBL/GenBank/DDBJ whole genome shotgun (WGS) entry which is preliminary data.</text>
</comment>
<dbReference type="EMBL" id="BDSP01000016">
    <property type="protein sequence ID" value="GAX10179.1"/>
    <property type="molecule type" value="Genomic_DNA"/>
</dbReference>
<sequence length="528" mass="58932">MSERKVKRISEDEGGEEFDVEGGPQSAHIDFLLDSNHSEDAVGGEALVRGHGNEEDKRHVAVHMESTSFASMKGKPIRIPQEAISQQSHVFQPQSLPSSQGSSGSAFLSSMLNPQLPLSHTPPSMASSYEISHFGKRARAGSVSGRLRSASEYLERKGLLDRNTKGILQDLIIIGDEELQSAIDFYEAGDPSKLEEMIQSGALQNRLPNDIDLLGDLDFDFLTMSDGIGAEMSSNIESMRLSATLSTDTNNAFPLSEESGGIQHDTPRKSNMGMVTPSYDGIGDLEFAGDLMSDQSDFMQFQEYDSKHASVANSPGEASNMSEYEQRIRSNSLFSALLNDSKTSSNNTSLPTSQDNQYGKWMDRHNFIPKKPVVPKQDEATSGIGASLLEAERKRIEKEAKKEQKEKAKLERKEKKGREKKETEEAEKVEHVPGSGRPRSFSDPNIQTSYDADGLQQVERPEGWVGAYSPDSRRVRIERFMQKRNHRVWAKTVKYDVRKNFANSRLRVKGRFVKKEDEVLMRELMSLT</sequence>
<evidence type="ECO:0000256" key="1">
    <source>
        <dbReference type="ARBA" id="ARBA00004123"/>
    </source>
</evidence>
<name>A0A1Z5J8A1_FISSO</name>
<gene>
    <name evidence="5" type="ORF">FisN_3Lh374</name>
</gene>
<feature type="region of interest" description="Disordered" evidence="3">
    <location>
        <begin position="400"/>
        <end position="445"/>
    </location>
</feature>
<dbReference type="OrthoDB" id="153872at2759"/>
<feature type="region of interest" description="Disordered" evidence="3">
    <location>
        <begin position="1"/>
        <end position="26"/>
    </location>
</feature>